<proteinExistence type="predicted"/>
<sequence length="107" mass="12177">MYTKEQILKAAEEIGLAVELAPEGTKAAFVSPDGTIYSKLEDNPVEDFLPDINLNYRSFGEIEFNDYSEYSDNLEFSNEFNNGSINKNIKKEKQKDASLFCCIFMLL</sequence>
<dbReference type="OrthoDB" id="2325696at2"/>
<dbReference type="Proteomes" id="UP000050929">
    <property type="component" value="Unassembled WGS sequence"/>
</dbReference>
<dbReference type="RefSeq" id="WP_057765438.1">
    <property type="nucleotide sequence ID" value="NZ_AZDG01000009.1"/>
</dbReference>
<reference evidence="1 2" key="1">
    <citation type="journal article" date="2015" name="Genome Announc.">
        <title>Expanding the biotechnology potential of lactobacilli through comparative genomics of 213 strains and associated genera.</title>
        <authorList>
            <person name="Sun Z."/>
            <person name="Harris H.M."/>
            <person name="McCann A."/>
            <person name="Guo C."/>
            <person name="Argimon S."/>
            <person name="Zhang W."/>
            <person name="Yang X."/>
            <person name="Jeffery I.B."/>
            <person name="Cooney J.C."/>
            <person name="Kagawa T.F."/>
            <person name="Liu W."/>
            <person name="Song Y."/>
            <person name="Salvetti E."/>
            <person name="Wrobel A."/>
            <person name="Rasinkangas P."/>
            <person name="Parkhill J."/>
            <person name="Rea M.C."/>
            <person name="O'Sullivan O."/>
            <person name="Ritari J."/>
            <person name="Douillard F.P."/>
            <person name="Paul Ross R."/>
            <person name="Yang R."/>
            <person name="Briner A.E."/>
            <person name="Felis G.E."/>
            <person name="de Vos W.M."/>
            <person name="Barrangou R."/>
            <person name="Klaenhammer T.R."/>
            <person name="Caufield P.W."/>
            <person name="Cui Y."/>
            <person name="Zhang H."/>
            <person name="O'Toole P.W."/>
        </authorList>
    </citation>
    <scope>NUCLEOTIDE SEQUENCE [LARGE SCALE GENOMIC DNA]</scope>
    <source>
        <strain evidence="1 2">DSM 20183</strain>
    </source>
</reference>
<organism evidence="1 2">
    <name type="scientific">Companilactobacillus tucceti DSM 20183</name>
    <dbReference type="NCBI Taxonomy" id="1423811"/>
    <lineage>
        <taxon>Bacteria</taxon>
        <taxon>Bacillati</taxon>
        <taxon>Bacillota</taxon>
        <taxon>Bacilli</taxon>
        <taxon>Lactobacillales</taxon>
        <taxon>Lactobacillaceae</taxon>
        <taxon>Companilactobacillus</taxon>
    </lineage>
</organism>
<evidence type="ECO:0000313" key="2">
    <source>
        <dbReference type="Proteomes" id="UP000050929"/>
    </source>
</evidence>
<dbReference type="AlphaFoldDB" id="A0A0R1IZL5"/>
<evidence type="ECO:0000313" key="1">
    <source>
        <dbReference type="EMBL" id="KRK64614.1"/>
    </source>
</evidence>
<comment type="caution">
    <text evidence="1">The sequence shown here is derived from an EMBL/GenBank/DDBJ whole genome shotgun (WGS) entry which is preliminary data.</text>
</comment>
<dbReference type="EMBL" id="AZDG01000009">
    <property type="protein sequence ID" value="KRK64614.1"/>
    <property type="molecule type" value="Genomic_DNA"/>
</dbReference>
<dbReference type="PATRIC" id="fig|1423811.3.peg.2066"/>
<gene>
    <name evidence="1" type="ORF">FC72_GL002022</name>
</gene>
<accession>A0A0R1IZL5</accession>
<name>A0A0R1IZL5_9LACO</name>
<protein>
    <submittedName>
        <fullName evidence="1">Uncharacterized protein</fullName>
    </submittedName>
</protein>
<keyword evidence="2" id="KW-1185">Reference proteome</keyword>
<dbReference type="STRING" id="1423811.FC72_GL002022"/>